<keyword evidence="6 8" id="KW-0274">FAD</keyword>
<organism evidence="12 13">
    <name type="scientific">Dokdonia pacifica</name>
    <dbReference type="NCBI Taxonomy" id="1627892"/>
    <lineage>
        <taxon>Bacteria</taxon>
        <taxon>Pseudomonadati</taxon>
        <taxon>Bacteroidota</taxon>
        <taxon>Flavobacteriia</taxon>
        <taxon>Flavobacteriales</taxon>
        <taxon>Flavobacteriaceae</taxon>
        <taxon>Dokdonia</taxon>
    </lineage>
</organism>
<dbReference type="FunFam" id="2.40.110.10:FF:000001">
    <property type="entry name" value="Acyl-CoA dehydrogenase, mitochondrial"/>
    <property type="match status" value="1"/>
</dbReference>
<dbReference type="InterPro" id="IPR037069">
    <property type="entry name" value="AcylCoA_DH/ox_N_sf"/>
</dbReference>
<evidence type="ECO:0000256" key="1">
    <source>
        <dbReference type="ARBA" id="ARBA00001974"/>
    </source>
</evidence>
<evidence type="ECO:0000313" key="12">
    <source>
        <dbReference type="EMBL" id="SNS20675.1"/>
    </source>
</evidence>
<dbReference type="InterPro" id="IPR006089">
    <property type="entry name" value="Acyl-CoA_DH_CS"/>
</dbReference>
<dbReference type="Proteomes" id="UP000198379">
    <property type="component" value="Unassembled WGS sequence"/>
</dbReference>
<dbReference type="GO" id="GO:0033539">
    <property type="term" value="P:fatty acid beta-oxidation using acyl-CoA dehydrogenase"/>
    <property type="evidence" value="ECO:0007669"/>
    <property type="project" value="TreeGrafter"/>
</dbReference>
<feature type="domain" description="Acyl-CoA oxidase/dehydrogenase middle" evidence="10">
    <location>
        <begin position="124"/>
        <end position="218"/>
    </location>
</feature>
<dbReference type="InterPro" id="IPR036250">
    <property type="entry name" value="AcylCo_DH-like_C"/>
</dbReference>
<dbReference type="InterPro" id="IPR046373">
    <property type="entry name" value="Acyl-CoA_Oxase/DH_mid-dom_sf"/>
</dbReference>
<keyword evidence="4" id="KW-0101">Branched-chain amino acid catabolism</keyword>
<evidence type="ECO:0000256" key="6">
    <source>
        <dbReference type="ARBA" id="ARBA00022827"/>
    </source>
</evidence>
<dbReference type="PANTHER" id="PTHR43884:SF12">
    <property type="entry name" value="ISOVALERYL-COA DEHYDROGENASE, MITOCHONDRIAL-RELATED"/>
    <property type="match status" value="1"/>
</dbReference>
<keyword evidence="5 8" id="KW-0285">Flavoprotein</keyword>
<evidence type="ECO:0000256" key="8">
    <source>
        <dbReference type="RuleBase" id="RU362125"/>
    </source>
</evidence>
<evidence type="ECO:0000259" key="10">
    <source>
        <dbReference type="Pfam" id="PF02770"/>
    </source>
</evidence>
<dbReference type="InterPro" id="IPR009075">
    <property type="entry name" value="AcylCo_DH/oxidase_C"/>
</dbReference>
<dbReference type="FunFam" id="1.10.540.10:FF:000026">
    <property type="entry name" value="Acyl-CoA dehydrogenase medium chain"/>
    <property type="match status" value="1"/>
</dbReference>
<sequence length="392" mass="44088">MNELYFTEEHNLFRESLQDFLQKEVVPHIDKWEETGKIDRFIWEKFGEMGFFGIAYPEEYGGMGLDFFYTVILLEELQKINSGGFAAAIWAHAYLAMTHLNAEGDTRIKSEYLAPSITGEKIGCLCITEPFGGSDVAGMRTTAVKEGDHYVLNGSKTFITNGVYSDYLVVAAKTAPELGGKGMSIFVVDRDTPGVSATKLDKLGWRASDTGEIAFDNVRIPVANLMGEENKGFGYIMQHFATERLIMGINAHARAEYAIDYALEYMKERTAFGQTIDRFQALRHKIAERKAEVEMSKTFNYAIAYRLDKGEYVVKEATMSKLTATKIADEVIYDCLQMLGGYGYMEEYPMARLLRDSRLGPIGGGTSDILREIIAKMIIDKKEYKVQTETKA</sequence>
<dbReference type="FunFam" id="1.20.140.10:FF:000001">
    <property type="entry name" value="Acyl-CoA dehydrogenase"/>
    <property type="match status" value="1"/>
</dbReference>
<evidence type="ECO:0000259" key="11">
    <source>
        <dbReference type="Pfam" id="PF02771"/>
    </source>
</evidence>
<evidence type="ECO:0000259" key="9">
    <source>
        <dbReference type="Pfam" id="PF00441"/>
    </source>
</evidence>
<protein>
    <submittedName>
        <fullName evidence="12">Acyl-CoA dehydrogenase</fullName>
    </submittedName>
</protein>
<dbReference type="InterPro" id="IPR013786">
    <property type="entry name" value="AcylCoA_DH/ox_N"/>
</dbReference>
<evidence type="ECO:0000256" key="7">
    <source>
        <dbReference type="ARBA" id="ARBA00023002"/>
    </source>
</evidence>
<dbReference type="Pfam" id="PF02770">
    <property type="entry name" value="Acyl-CoA_dh_M"/>
    <property type="match status" value="1"/>
</dbReference>
<evidence type="ECO:0000256" key="4">
    <source>
        <dbReference type="ARBA" id="ARBA00022456"/>
    </source>
</evidence>
<gene>
    <name evidence="12" type="ORF">SAMN06265376_10859</name>
</gene>
<evidence type="ECO:0000313" key="13">
    <source>
        <dbReference type="Proteomes" id="UP000198379"/>
    </source>
</evidence>
<dbReference type="SUPFAM" id="SSF47203">
    <property type="entry name" value="Acyl-CoA dehydrogenase C-terminal domain-like"/>
    <property type="match status" value="1"/>
</dbReference>
<dbReference type="AlphaFoldDB" id="A0A239CKG9"/>
<dbReference type="Pfam" id="PF00441">
    <property type="entry name" value="Acyl-CoA_dh_1"/>
    <property type="match status" value="1"/>
</dbReference>
<proteinExistence type="inferred from homology"/>
<dbReference type="PANTHER" id="PTHR43884">
    <property type="entry name" value="ACYL-COA DEHYDROGENASE"/>
    <property type="match status" value="1"/>
</dbReference>
<accession>A0A239CKG9</accession>
<dbReference type="InterPro" id="IPR009100">
    <property type="entry name" value="AcylCoA_DH/oxidase_NM_dom_sf"/>
</dbReference>
<dbReference type="GO" id="GO:0009083">
    <property type="term" value="P:branched-chain amino acid catabolic process"/>
    <property type="evidence" value="ECO:0007669"/>
    <property type="project" value="UniProtKB-KW"/>
</dbReference>
<dbReference type="PROSITE" id="PS00073">
    <property type="entry name" value="ACYL_COA_DH_2"/>
    <property type="match status" value="1"/>
</dbReference>
<dbReference type="GO" id="GO:0050660">
    <property type="term" value="F:flavin adenine dinucleotide binding"/>
    <property type="evidence" value="ECO:0007669"/>
    <property type="project" value="InterPro"/>
</dbReference>
<dbReference type="OrthoDB" id="9802867at2"/>
<dbReference type="Gene3D" id="2.40.110.10">
    <property type="entry name" value="Butyryl-CoA Dehydrogenase, subunit A, domain 2"/>
    <property type="match status" value="1"/>
</dbReference>
<dbReference type="PROSITE" id="PS00072">
    <property type="entry name" value="ACYL_COA_DH_1"/>
    <property type="match status" value="1"/>
</dbReference>
<keyword evidence="13" id="KW-1185">Reference proteome</keyword>
<dbReference type="RefSeq" id="WP_089373481.1">
    <property type="nucleotide sequence ID" value="NZ_BMEP01000009.1"/>
</dbReference>
<evidence type="ECO:0000256" key="2">
    <source>
        <dbReference type="ARBA" id="ARBA00005109"/>
    </source>
</evidence>
<evidence type="ECO:0000256" key="3">
    <source>
        <dbReference type="ARBA" id="ARBA00009347"/>
    </source>
</evidence>
<dbReference type="Gene3D" id="1.20.140.10">
    <property type="entry name" value="Butyryl-CoA Dehydrogenase, subunit A, domain 3"/>
    <property type="match status" value="1"/>
</dbReference>
<dbReference type="GO" id="GO:0003995">
    <property type="term" value="F:acyl-CoA dehydrogenase activity"/>
    <property type="evidence" value="ECO:0007669"/>
    <property type="project" value="InterPro"/>
</dbReference>
<dbReference type="Pfam" id="PF02771">
    <property type="entry name" value="Acyl-CoA_dh_N"/>
    <property type="match status" value="1"/>
</dbReference>
<dbReference type="EMBL" id="FZNY01000008">
    <property type="protein sequence ID" value="SNS20675.1"/>
    <property type="molecule type" value="Genomic_DNA"/>
</dbReference>
<comment type="pathway">
    <text evidence="2">Amino-acid degradation; L-valine degradation.</text>
</comment>
<feature type="domain" description="Acyl-CoA dehydrogenase/oxidase C-terminal" evidence="9">
    <location>
        <begin position="230"/>
        <end position="378"/>
    </location>
</feature>
<dbReference type="GO" id="GO:0046359">
    <property type="term" value="P:butyrate catabolic process"/>
    <property type="evidence" value="ECO:0007669"/>
    <property type="project" value="TreeGrafter"/>
</dbReference>
<evidence type="ECO:0000256" key="5">
    <source>
        <dbReference type="ARBA" id="ARBA00022630"/>
    </source>
</evidence>
<comment type="cofactor">
    <cofactor evidence="1 8">
        <name>FAD</name>
        <dbReference type="ChEBI" id="CHEBI:57692"/>
    </cofactor>
</comment>
<dbReference type="InterPro" id="IPR006091">
    <property type="entry name" value="Acyl-CoA_Oxase/DH_mid-dom"/>
</dbReference>
<reference evidence="12 13" key="1">
    <citation type="submission" date="2017-06" db="EMBL/GenBank/DDBJ databases">
        <authorList>
            <person name="Kim H.J."/>
            <person name="Triplett B.A."/>
        </authorList>
    </citation>
    <scope>NUCLEOTIDE SEQUENCE [LARGE SCALE GENOMIC DNA]</scope>
    <source>
        <strain evidence="12 13">DSM 25597</strain>
    </source>
</reference>
<feature type="domain" description="Acyl-CoA dehydrogenase/oxidase N-terminal" evidence="11">
    <location>
        <begin position="7"/>
        <end position="120"/>
    </location>
</feature>
<name>A0A239CKG9_9FLAO</name>
<comment type="similarity">
    <text evidence="3 8">Belongs to the acyl-CoA dehydrogenase family.</text>
</comment>
<keyword evidence="7 8" id="KW-0560">Oxidoreductase</keyword>
<dbReference type="SUPFAM" id="SSF56645">
    <property type="entry name" value="Acyl-CoA dehydrogenase NM domain-like"/>
    <property type="match status" value="1"/>
</dbReference>
<dbReference type="Gene3D" id="1.10.540.10">
    <property type="entry name" value="Acyl-CoA dehydrogenase/oxidase, N-terminal domain"/>
    <property type="match status" value="1"/>
</dbReference>